<feature type="compositionally biased region" description="Polar residues" evidence="4">
    <location>
        <begin position="34"/>
        <end position="46"/>
    </location>
</feature>
<dbReference type="GeneID" id="7009606"/>
<protein>
    <recommendedName>
        <fullName evidence="9">Dynamitin-domain-containing protein</fullName>
    </recommendedName>
</protein>
<proteinExistence type="predicted"/>
<keyword evidence="2" id="KW-0963">Cytoplasm</keyword>
<feature type="coiled-coil region" evidence="3">
    <location>
        <begin position="305"/>
        <end position="332"/>
    </location>
</feature>
<feature type="compositionally biased region" description="Basic and acidic residues" evidence="4">
    <location>
        <begin position="226"/>
        <end position="258"/>
    </location>
</feature>
<name>A0A1D8NM14_YARLL</name>
<dbReference type="Pfam" id="PF04912">
    <property type="entry name" value="Dynamitin"/>
    <property type="match status" value="2"/>
</dbReference>
<evidence type="ECO:0000313" key="7">
    <source>
        <dbReference type="Proteomes" id="UP000182444"/>
    </source>
</evidence>
<gene>
    <name evidence="6" type="ORF">B0I71DRAFT_22786</name>
    <name evidence="5" type="ORF">YALI1_F06941g</name>
</gene>
<evidence type="ECO:0000256" key="2">
    <source>
        <dbReference type="ARBA" id="ARBA00022490"/>
    </source>
</evidence>
<dbReference type="Proteomes" id="UP000182444">
    <property type="component" value="Chromosome 1F"/>
</dbReference>
<dbReference type="Proteomes" id="UP000256601">
    <property type="component" value="Unassembled WGS sequence"/>
</dbReference>
<dbReference type="InterPro" id="IPR028133">
    <property type="entry name" value="Dynamitin"/>
</dbReference>
<evidence type="ECO:0000256" key="4">
    <source>
        <dbReference type="SAM" id="MobiDB-lite"/>
    </source>
</evidence>
<keyword evidence="3" id="KW-0175">Coiled coil</keyword>
<dbReference type="GO" id="GO:0005737">
    <property type="term" value="C:cytoplasm"/>
    <property type="evidence" value="ECO:0007669"/>
    <property type="project" value="UniProtKB-SubCell"/>
</dbReference>
<dbReference type="AlphaFoldDB" id="A0A1D8NM14"/>
<dbReference type="OMA" id="SDMDIQP"/>
<feature type="region of interest" description="Disordered" evidence="4">
    <location>
        <begin position="220"/>
        <end position="258"/>
    </location>
</feature>
<dbReference type="OrthoDB" id="4977at2759"/>
<evidence type="ECO:0000256" key="1">
    <source>
        <dbReference type="ARBA" id="ARBA00004496"/>
    </source>
</evidence>
<comment type="subcellular location">
    <subcellularLocation>
        <location evidence="1">Cytoplasm</location>
    </subcellularLocation>
</comment>
<evidence type="ECO:0008006" key="9">
    <source>
        <dbReference type="Google" id="ProtNLM"/>
    </source>
</evidence>
<dbReference type="VEuPathDB" id="FungiDB:YALI1_F06941g"/>
<feature type="compositionally biased region" description="Low complexity" evidence="4">
    <location>
        <begin position="136"/>
        <end position="145"/>
    </location>
</feature>
<evidence type="ECO:0000313" key="5">
    <source>
        <dbReference type="EMBL" id="AOW06658.1"/>
    </source>
</evidence>
<organism evidence="5 7">
    <name type="scientific">Yarrowia lipolytica</name>
    <name type="common">Candida lipolytica</name>
    <dbReference type="NCBI Taxonomy" id="4952"/>
    <lineage>
        <taxon>Eukaryota</taxon>
        <taxon>Fungi</taxon>
        <taxon>Dikarya</taxon>
        <taxon>Ascomycota</taxon>
        <taxon>Saccharomycotina</taxon>
        <taxon>Dipodascomycetes</taxon>
        <taxon>Dipodascales</taxon>
        <taxon>Dipodascales incertae sedis</taxon>
        <taxon>Yarrowia</taxon>
    </lineage>
</organism>
<reference evidence="5 7" key="1">
    <citation type="journal article" date="2016" name="PLoS ONE">
        <title>Sequence Assembly of Yarrowia lipolytica Strain W29/CLIB89 Shows Transposable Element Diversity.</title>
        <authorList>
            <person name="Magnan C."/>
            <person name="Yu J."/>
            <person name="Chang I."/>
            <person name="Jahn E."/>
            <person name="Kanomata Y."/>
            <person name="Wu J."/>
            <person name="Zeller M."/>
            <person name="Oakes M."/>
            <person name="Baldi P."/>
            <person name="Sandmeyer S."/>
        </authorList>
    </citation>
    <scope>NUCLEOTIDE SEQUENCE [LARGE SCALE GENOMIC DNA]</scope>
    <source>
        <strain evidence="5">CLIB89</strain>
        <strain evidence="7">CLIB89(W29)</strain>
    </source>
</reference>
<dbReference type="KEGG" id="yli:7009606"/>
<reference evidence="6 8" key="2">
    <citation type="submission" date="2018-07" db="EMBL/GenBank/DDBJ databases">
        <title>Draft Genome Assemblies for Five Robust Yarrowia lipolytica Strains Exhibiting High Lipid Production and Pentose Sugar Utilization and Sugar Alcohol Secretion from Undetoxified Lignocellulosic Biomass Hydrolysates.</title>
        <authorList>
            <consortium name="DOE Joint Genome Institute"/>
            <person name="Walker C."/>
            <person name="Ryu S."/>
            <person name="Na H."/>
            <person name="Zane M."/>
            <person name="LaButti K."/>
            <person name="Lipzen A."/>
            <person name="Haridas S."/>
            <person name="Barry K."/>
            <person name="Grigoriev I.V."/>
            <person name="Quarterman J."/>
            <person name="Slininger P."/>
            <person name="Dien B."/>
            <person name="Trinh C.T."/>
        </authorList>
    </citation>
    <scope>NUCLEOTIDE SEQUENCE [LARGE SCALE GENOMIC DNA]</scope>
    <source>
        <strain evidence="6 8">YB392</strain>
    </source>
</reference>
<evidence type="ECO:0000256" key="3">
    <source>
        <dbReference type="SAM" id="Coils"/>
    </source>
</evidence>
<dbReference type="GO" id="GO:0007017">
    <property type="term" value="P:microtubule-based process"/>
    <property type="evidence" value="ECO:0007669"/>
    <property type="project" value="InterPro"/>
</dbReference>
<dbReference type="PANTHER" id="PTHR15346">
    <property type="entry name" value="DYNACTIN SUBUNIT"/>
    <property type="match status" value="1"/>
</dbReference>
<dbReference type="EMBL" id="CP017558">
    <property type="protein sequence ID" value="AOW06658.1"/>
    <property type="molecule type" value="Genomic_DNA"/>
</dbReference>
<feature type="region of interest" description="Disordered" evidence="4">
    <location>
        <begin position="133"/>
        <end position="155"/>
    </location>
</feature>
<dbReference type="VEuPathDB" id="FungiDB:YALI0_F04543g"/>
<evidence type="ECO:0000313" key="8">
    <source>
        <dbReference type="Proteomes" id="UP000256601"/>
    </source>
</evidence>
<sequence>MSKYASLPDLDTAPDVYETPDVADNYEAEPASPPNENIDTSSTNTAEAARKFAGSDFDNSLTNYSSRIDRQQVSFSSGVAGETRDEKLARIKLELQELAESAVNDKEDVDTLHVLLEGLEVKRKELPLLEVKGDVSSSRTSASTDTSRHVATSSHTLSKLVSLESRLSAVESSLYDPNSPESTSVPLAPAIRDLMLKLSLLTSSPQTLQAQQTRIQNVKKGGNVRVESRAESRGGESRLESRVESRMESRMESHDDSHPGLQNVDIVYSHLSTITYLSHVVPRLVLRLKTLRQVHNLASQSVGTLATVNQQIQELEGAVKKWTEVLERVEQQISSER</sequence>
<accession>A0A1D8NM14</accession>
<dbReference type="RefSeq" id="XP_002143104.1">
    <property type="nucleotide sequence ID" value="XM_002143068.1"/>
</dbReference>
<dbReference type="GO" id="GO:0005869">
    <property type="term" value="C:dynactin complex"/>
    <property type="evidence" value="ECO:0007669"/>
    <property type="project" value="InterPro"/>
</dbReference>
<evidence type="ECO:0000313" key="6">
    <source>
        <dbReference type="EMBL" id="RDW27296.1"/>
    </source>
</evidence>
<feature type="region of interest" description="Disordered" evidence="4">
    <location>
        <begin position="1"/>
        <end position="51"/>
    </location>
</feature>
<dbReference type="EMBL" id="KZ857330">
    <property type="protein sequence ID" value="RDW27296.1"/>
    <property type="molecule type" value="Genomic_DNA"/>
</dbReference>